<dbReference type="OrthoDB" id="1917265at2759"/>
<dbReference type="FunCoup" id="A0A2R6PTD9">
    <property type="interactions" value="98"/>
</dbReference>
<feature type="region of interest" description="Disordered" evidence="1">
    <location>
        <begin position="36"/>
        <end position="64"/>
    </location>
</feature>
<dbReference type="Proteomes" id="UP000241394">
    <property type="component" value="Chromosome LG23"/>
</dbReference>
<dbReference type="PANTHER" id="PTHR35318">
    <property type="entry name" value="BNAA10G08410D PROTEIN"/>
    <property type="match status" value="1"/>
</dbReference>
<sequence length="151" mass="16970">MYSNSITIILTSPSLPPSLSLSKMKFLLELVTCCTSGSSPSREEETLALAQPEDRRRKRERERSATAVVVLRSRSAAEWRPSLCSISEDNMTVEREREREKVILAGSERMIKRKVGSTTAGKVHVRSYSDDFGRSGFSTIMPTFSPTPFFF</sequence>
<dbReference type="PANTHER" id="PTHR35318:SF2">
    <property type="entry name" value="OS08G0138900 PROTEIN"/>
    <property type="match status" value="1"/>
</dbReference>
<proteinExistence type="predicted"/>
<comment type="caution">
    <text evidence="2">The sequence shown here is derived from an EMBL/GenBank/DDBJ whole genome shotgun (WGS) entry which is preliminary data.</text>
</comment>
<evidence type="ECO:0000313" key="2">
    <source>
        <dbReference type="EMBL" id="PSR96316.1"/>
    </source>
</evidence>
<accession>A0A2R6PTD9</accession>
<dbReference type="AlphaFoldDB" id="A0A2R6PTD9"/>
<dbReference type="Gramene" id="PSR96316">
    <property type="protein sequence ID" value="PSR96316"/>
    <property type="gene ID" value="CEY00_Acc26365"/>
</dbReference>
<organism evidence="2 3">
    <name type="scientific">Actinidia chinensis var. chinensis</name>
    <name type="common">Chinese soft-hair kiwi</name>
    <dbReference type="NCBI Taxonomy" id="1590841"/>
    <lineage>
        <taxon>Eukaryota</taxon>
        <taxon>Viridiplantae</taxon>
        <taxon>Streptophyta</taxon>
        <taxon>Embryophyta</taxon>
        <taxon>Tracheophyta</taxon>
        <taxon>Spermatophyta</taxon>
        <taxon>Magnoliopsida</taxon>
        <taxon>eudicotyledons</taxon>
        <taxon>Gunneridae</taxon>
        <taxon>Pentapetalae</taxon>
        <taxon>asterids</taxon>
        <taxon>Ericales</taxon>
        <taxon>Actinidiaceae</taxon>
        <taxon>Actinidia</taxon>
    </lineage>
</organism>
<dbReference type="InParanoid" id="A0A2R6PTD9"/>
<evidence type="ECO:0000313" key="3">
    <source>
        <dbReference type="Proteomes" id="UP000241394"/>
    </source>
</evidence>
<keyword evidence="3" id="KW-1185">Reference proteome</keyword>
<dbReference type="OMA" id="FLEFVSC"/>
<reference evidence="3" key="2">
    <citation type="journal article" date="2018" name="BMC Genomics">
        <title>A manually annotated Actinidia chinensis var. chinensis (kiwifruit) genome highlights the challenges associated with draft genomes and gene prediction in plants.</title>
        <authorList>
            <person name="Pilkington S.M."/>
            <person name="Crowhurst R."/>
            <person name="Hilario E."/>
            <person name="Nardozza S."/>
            <person name="Fraser L."/>
            <person name="Peng Y."/>
            <person name="Gunaseelan K."/>
            <person name="Simpson R."/>
            <person name="Tahir J."/>
            <person name="Deroles S.C."/>
            <person name="Templeton K."/>
            <person name="Luo Z."/>
            <person name="Davy M."/>
            <person name="Cheng C."/>
            <person name="McNeilage M."/>
            <person name="Scaglione D."/>
            <person name="Liu Y."/>
            <person name="Zhang Q."/>
            <person name="Datson P."/>
            <person name="De Silva N."/>
            <person name="Gardiner S.E."/>
            <person name="Bassett H."/>
            <person name="Chagne D."/>
            <person name="McCallum J."/>
            <person name="Dzierzon H."/>
            <person name="Deng C."/>
            <person name="Wang Y.Y."/>
            <person name="Barron L."/>
            <person name="Manako K."/>
            <person name="Bowen J."/>
            <person name="Foster T.M."/>
            <person name="Erridge Z.A."/>
            <person name="Tiffin H."/>
            <person name="Waite C.N."/>
            <person name="Davies K.M."/>
            <person name="Grierson E.P."/>
            <person name="Laing W.A."/>
            <person name="Kirk R."/>
            <person name="Chen X."/>
            <person name="Wood M."/>
            <person name="Montefiori M."/>
            <person name="Brummell D.A."/>
            <person name="Schwinn K.E."/>
            <person name="Catanach A."/>
            <person name="Fullerton C."/>
            <person name="Li D."/>
            <person name="Meiyalaghan S."/>
            <person name="Nieuwenhuizen N."/>
            <person name="Read N."/>
            <person name="Prakash R."/>
            <person name="Hunter D."/>
            <person name="Zhang H."/>
            <person name="McKenzie M."/>
            <person name="Knabel M."/>
            <person name="Harris A."/>
            <person name="Allan A.C."/>
            <person name="Gleave A."/>
            <person name="Chen A."/>
            <person name="Janssen B.J."/>
            <person name="Plunkett B."/>
            <person name="Ampomah-Dwamena C."/>
            <person name="Voogd C."/>
            <person name="Leif D."/>
            <person name="Lafferty D."/>
            <person name="Souleyre E.J.F."/>
            <person name="Varkonyi-Gasic E."/>
            <person name="Gambi F."/>
            <person name="Hanley J."/>
            <person name="Yao J.L."/>
            <person name="Cheung J."/>
            <person name="David K.M."/>
            <person name="Warren B."/>
            <person name="Marsh K."/>
            <person name="Snowden K.C."/>
            <person name="Lin-Wang K."/>
            <person name="Brian L."/>
            <person name="Martinez-Sanchez M."/>
            <person name="Wang M."/>
            <person name="Ileperuma N."/>
            <person name="Macnee N."/>
            <person name="Campin R."/>
            <person name="McAtee P."/>
            <person name="Drummond R.S.M."/>
            <person name="Espley R.V."/>
            <person name="Ireland H.S."/>
            <person name="Wu R."/>
            <person name="Atkinson R.G."/>
            <person name="Karunairetnam S."/>
            <person name="Bulley S."/>
            <person name="Chunkath S."/>
            <person name="Hanley Z."/>
            <person name="Storey R."/>
            <person name="Thrimawithana A.H."/>
            <person name="Thomson S."/>
            <person name="David C."/>
            <person name="Testolin R."/>
            <person name="Huang H."/>
            <person name="Hellens R.P."/>
            <person name="Schaffer R.J."/>
        </authorList>
    </citation>
    <scope>NUCLEOTIDE SEQUENCE [LARGE SCALE GENOMIC DNA]</scope>
    <source>
        <strain evidence="3">cv. Red5</strain>
    </source>
</reference>
<name>A0A2R6PTD9_ACTCC</name>
<dbReference type="EMBL" id="NKQK01000023">
    <property type="protein sequence ID" value="PSR96316.1"/>
    <property type="molecule type" value="Genomic_DNA"/>
</dbReference>
<evidence type="ECO:0000256" key="1">
    <source>
        <dbReference type="SAM" id="MobiDB-lite"/>
    </source>
</evidence>
<gene>
    <name evidence="2" type="ORF">CEY00_Acc26365</name>
</gene>
<protein>
    <submittedName>
        <fullName evidence="2">Uncharacterized protein</fullName>
    </submittedName>
</protein>
<reference evidence="2 3" key="1">
    <citation type="submission" date="2017-07" db="EMBL/GenBank/DDBJ databases">
        <title>An improved, manually edited Actinidia chinensis var. chinensis (kiwifruit) genome highlights the challenges associated with draft genomes and gene prediction in plants.</title>
        <authorList>
            <person name="Pilkington S."/>
            <person name="Crowhurst R."/>
            <person name="Hilario E."/>
            <person name="Nardozza S."/>
            <person name="Fraser L."/>
            <person name="Peng Y."/>
            <person name="Gunaseelan K."/>
            <person name="Simpson R."/>
            <person name="Tahir J."/>
            <person name="Deroles S."/>
            <person name="Templeton K."/>
            <person name="Luo Z."/>
            <person name="Davy M."/>
            <person name="Cheng C."/>
            <person name="Mcneilage M."/>
            <person name="Scaglione D."/>
            <person name="Liu Y."/>
            <person name="Zhang Q."/>
            <person name="Datson P."/>
            <person name="De Silva N."/>
            <person name="Gardiner S."/>
            <person name="Bassett H."/>
            <person name="Chagne D."/>
            <person name="Mccallum J."/>
            <person name="Dzierzon H."/>
            <person name="Deng C."/>
            <person name="Wang Y.-Y."/>
            <person name="Barron N."/>
            <person name="Manako K."/>
            <person name="Bowen J."/>
            <person name="Foster T."/>
            <person name="Erridge Z."/>
            <person name="Tiffin H."/>
            <person name="Waite C."/>
            <person name="Davies K."/>
            <person name="Grierson E."/>
            <person name="Laing W."/>
            <person name="Kirk R."/>
            <person name="Chen X."/>
            <person name="Wood M."/>
            <person name="Montefiori M."/>
            <person name="Brummell D."/>
            <person name="Schwinn K."/>
            <person name="Catanach A."/>
            <person name="Fullerton C."/>
            <person name="Li D."/>
            <person name="Meiyalaghan S."/>
            <person name="Nieuwenhuizen N."/>
            <person name="Read N."/>
            <person name="Prakash R."/>
            <person name="Hunter D."/>
            <person name="Zhang H."/>
            <person name="Mckenzie M."/>
            <person name="Knabel M."/>
            <person name="Harris A."/>
            <person name="Allan A."/>
            <person name="Chen A."/>
            <person name="Janssen B."/>
            <person name="Plunkett B."/>
            <person name="Dwamena C."/>
            <person name="Voogd C."/>
            <person name="Leif D."/>
            <person name="Lafferty D."/>
            <person name="Souleyre E."/>
            <person name="Varkonyi-Gasic E."/>
            <person name="Gambi F."/>
            <person name="Hanley J."/>
            <person name="Yao J.-L."/>
            <person name="Cheung J."/>
            <person name="David K."/>
            <person name="Warren B."/>
            <person name="Marsh K."/>
            <person name="Snowden K."/>
            <person name="Lin-Wang K."/>
            <person name="Brian L."/>
            <person name="Martinez-Sanchez M."/>
            <person name="Wang M."/>
            <person name="Ileperuma N."/>
            <person name="Macnee N."/>
            <person name="Campin R."/>
            <person name="Mcatee P."/>
            <person name="Drummond R."/>
            <person name="Espley R."/>
            <person name="Ireland H."/>
            <person name="Wu R."/>
            <person name="Atkinson R."/>
            <person name="Karunairetnam S."/>
            <person name="Bulley S."/>
            <person name="Chunkath S."/>
            <person name="Hanley Z."/>
            <person name="Storey R."/>
            <person name="Thrimawithana A."/>
            <person name="Thomson S."/>
            <person name="David C."/>
            <person name="Testolin R."/>
        </authorList>
    </citation>
    <scope>NUCLEOTIDE SEQUENCE [LARGE SCALE GENOMIC DNA]</scope>
    <source>
        <strain evidence="3">cv. Red5</strain>
        <tissue evidence="2">Young leaf</tissue>
    </source>
</reference>